<dbReference type="PANTHER" id="PTHR12558">
    <property type="entry name" value="CELL DIVISION CYCLE 16,23,27"/>
    <property type="match status" value="1"/>
</dbReference>
<dbReference type="PANTHER" id="PTHR12558:SF13">
    <property type="entry name" value="CELL DIVISION CYCLE PROTEIN 27 HOMOLOG"/>
    <property type="match status" value="1"/>
</dbReference>
<feature type="repeat" description="TPR" evidence="1">
    <location>
        <begin position="31"/>
        <end position="64"/>
    </location>
</feature>
<feature type="repeat" description="TPR" evidence="1">
    <location>
        <begin position="65"/>
        <end position="98"/>
    </location>
</feature>
<accession>A0AAU8LT01</accession>
<proteinExistence type="predicted"/>
<dbReference type="KEGG" id="eaj:Q3M24_18490"/>
<dbReference type="PROSITE" id="PS50005">
    <property type="entry name" value="TPR"/>
    <property type="match status" value="2"/>
</dbReference>
<organism evidence="2">
    <name type="scientific">Candidatus Electrothrix aestuarii</name>
    <dbReference type="NCBI Taxonomy" id="3062594"/>
    <lineage>
        <taxon>Bacteria</taxon>
        <taxon>Pseudomonadati</taxon>
        <taxon>Thermodesulfobacteriota</taxon>
        <taxon>Desulfobulbia</taxon>
        <taxon>Desulfobulbales</taxon>
        <taxon>Desulfobulbaceae</taxon>
        <taxon>Candidatus Electrothrix</taxon>
    </lineage>
</organism>
<dbReference type="Gene3D" id="1.25.40.10">
    <property type="entry name" value="Tetratricopeptide repeat domain"/>
    <property type="match status" value="1"/>
</dbReference>
<reference evidence="2" key="1">
    <citation type="journal article" date="2024" name="Syst. Appl. Microbiol.">
        <title>First single-strain enrichments of Electrothrix cable bacteria, description of E. aestuarii sp. nov. and E. rattekaaiensis sp. nov., and proposal of a cable bacteria taxonomy following the rules of the SeqCode.</title>
        <authorList>
            <person name="Plum-Jensen L.E."/>
            <person name="Schramm A."/>
            <person name="Marshall I.P.G."/>
        </authorList>
    </citation>
    <scope>NUCLEOTIDE SEQUENCE</scope>
    <source>
        <strain evidence="2">Rat1</strain>
    </source>
</reference>
<protein>
    <submittedName>
        <fullName evidence="2">Tetratricopeptide repeat protein</fullName>
    </submittedName>
</protein>
<dbReference type="InterPro" id="IPR019734">
    <property type="entry name" value="TPR_rpt"/>
</dbReference>
<dbReference type="AlphaFoldDB" id="A0AAU8LT01"/>
<dbReference type="SUPFAM" id="SSF48452">
    <property type="entry name" value="TPR-like"/>
    <property type="match status" value="1"/>
</dbReference>
<reference evidence="2" key="2">
    <citation type="submission" date="2024-06" db="EMBL/GenBank/DDBJ databases">
        <authorList>
            <person name="Plum-Jensen L.E."/>
            <person name="Schramm A."/>
            <person name="Marshall I.P.G."/>
        </authorList>
    </citation>
    <scope>NUCLEOTIDE SEQUENCE</scope>
    <source>
        <strain evidence="2">Rat1</strain>
    </source>
</reference>
<gene>
    <name evidence="2" type="ORF">Q3M24_18490</name>
</gene>
<evidence type="ECO:0000313" key="2">
    <source>
        <dbReference type="EMBL" id="XCN72270.1"/>
    </source>
</evidence>
<name>A0AAU8LT01_9BACT</name>
<keyword evidence="1" id="KW-0802">TPR repeat</keyword>
<sequence>MEQQFTQAEADRHNALVKRAGELSEGLLFIHDSYPPRRLSWLKRRRMRKAIQYYKEALEINPAGWPSMWFIGKIYQRLGEHATSLEWFTRAYMLNPTEPEMAREAGLAALDCGEAEAGLRLCQAAVDGKPDDFGLVCNLALAHMLCGNDDAAVQCATRAVEADPDDTIYANAQKLVCDVRDGKCRRPKMLEEVYQKEMQVHPKEIH</sequence>
<dbReference type="Pfam" id="PF13432">
    <property type="entry name" value="TPR_16"/>
    <property type="match status" value="1"/>
</dbReference>
<evidence type="ECO:0000256" key="1">
    <source>
        <dbReference type="PROSITE-ProRule" id="PRU00339"/>
    </source>
</evidence>
<dbReference type="SMART" id="SM00028">
    <property type="entry name" value="TPR"/>
    <property type="match status" value="3"/>
</dbReference>
<dbReference type="Pfam" id="PF13181">
    <property type="entry name" value="TPR_8"/>
    <property type="match status" value="1"/>
</dbReference>
<dbReference type="EMBL" id="CP159373">
    <property type="protein sequence ID" value="XCN72270.1"/>
    <property type="molecule type" value="Genomic_DNA"/>
</dbReference>
<dbReference type="InterPro" id="IPR011990">
    <property type="entry name" value="TPR-like_helical_dom_sf"/>
</dbReference>